<evidence type="ECO:0000313" key="3">
    <source>
        <dbReference type="Proteomes" id="UP000002785"/>
    </source>
</evidence>
<dbReference type="HOGENOM" id="CLU_1453683_0_0_11"/>
<evidence type="ECO:0000313" key="2">
    <source>
        <dbReference type="EMBL" id="EFH28206.1"/>
    </source>
</evidence>
<reference evidence="2" key="1">
    <citation type="submission" date="2009-10" db="EMBL/GenBank/DDBJ databases">
        <title>The genome sequence of Streptomyces sviceus strain ATCC 29083.</title>
        <authorList>
            <consortium name="The Broad Institute Genome Sequencing Platform"/>
            <consortium name="Broad Institute Microbial Sequencing Center"/>
            <person name="Fischbach M."/>
            <person name="Godfrey P."/>
            <person name="Ward D."/>
            <person name="Young S."/>
            <person name="Zeng Q."/>
            <person name="Koehrsen M."/>
            <person name="Alvarado L."/>
            <person name="Berlin A.M."/>
            <person name="Bochicchio J."/>
            <person name="Borenstein D."/>
            <person name="Chapman S.B."/>
            <person name="Chen Z."/>
            <person name="Engels R."/>
            <person name="Freedman E."/>
            <person name="Gellesch M."/>
            <person name="Goldberg J."/>
            <person name="Griggs A."/>
            <person name="Gujja S."/>
            <person name="Heilman E.R."/>
            <person name="Heiman D.I."/>
            <person name="Hepburn T.A."/>
            <person name="Howarth C."/>
            <person name="Jen D."/>
            <person name="Larson L."/>
            <person name="Lewis B."/>
            <person name="Mehta T."/>
            <person name="Park D."/>
            <person name="Pearson M."/>
            <person name="Richards J."/>
            <person name="Roberts A."/>
            <person name="Saif S."/>
            <person name="Shea T.D."/>
            <person name="Shenoy N."/>
            <person name="Sisk P."/>
            <person name="Stolte C."/>
            <person name="Sykes S.N."/>
            <person name="Thomson T."/>
            <person name="Walk T."/>
            <person name="White J."/>
            <person name="Yandava C."/>
            <person name="Straight P."/>
            <person name="Clardy J."/>
            <person name="Hung D."/>
            <person name="Kolter R."/>
            <person name="Mekalanos J."/>
            <person name="Walker S."/>
            <person name="Walsh C.T."/>
            <person name="Wieland-Brown L.C."/>
            <person name="Haas B."/>
            <person name="Nusbaum C."/>
            <person name="Birren B."/>
        </authorList>
    </citation>
    <scope>NUCLEOTIDE SEQUENCE [LARGE SCALE GENOMIC DNA]</scope>
    <source>
        <strain evidence="2">ATCC 29083</strain>
    </source>
</reference>
<dbReference type="Proteomes" id="UP000002785">
    <property type="component" value="Chromosome"/>
</dbReference>
<feature type="compositionally biased region" description="Basic residues" evidence="1">
    <location>
        <begin position="1"/>
        <end position="33"/>
    </location>
</feature>
<proteinExistence type="predicted"/>
<dbReference type="EMBL" id="CM000951">
    <property type="protein sequence ID" value="EFH28206.1"/>
    <property type="molecule type" value="Genomic_DNA"/>
</dbReference>
<sequence length="186" mass="20514">MFRNVARGRLRHRHHHRLPLRHRSRRTPGRSRTHAREEAVKAASTKAFVILDGTLPPINRIAADQPFYWRQTQESRHERAGHRRPQGTSPVGVGCPARAVHDVRAARENGIIDALAGGRHQLLGWQAVNRSHVKIRARSSSVSSVARPLAPSSCLLSYLNGLSANAAGTNIHSRCCSRTSGSANRS</sequence>
<dbReference type="AlphaFoldDB" id="D6XBS5"/>
<name>D6XBS5_STRX2</name>
<evidence type="ECO:0000256" key="1">
    <source>
        <dbReference type="SAM" id="MobiDB-lite"/>
    </source>
</evidence>
<keyword evidence="3" id="KW-1185">Reference proteome</keyword>
<protein>
    <submittedName>
        <fullName evidence="2">Transposase</fullName>
    </submittedName>
</protein>
<accession>D6XBS5</accession>
<organism evidence="2 3">
    <name type="scientific">Streptomyces sviceus (strain ATCC 29083 / DSM 924 / JCM 4929 / NBRC 13980 / NCIMB 11184 / NRRL 5439 / UC 5370)</name>
    <dbReference type="NCBI Taxonomy" id="463191"/>
    <lineage>
        <taxon>Bacteria</taxon>
        <taxon>Bacillati</taxon>
        <taxon>Actinomycetota</taxon>
        <taxon>Actinomycetes</taxon>
        <taxon>Kitasatosporales</taxon>
        <taxon>Streptomycetaceae</taxon>
        <taxon>Streptomyces</taxon>
    </lineage>
</organism>
<gene>
    <name evidence="2" type="ORF">SSEG_10411</name>
</gene>
<feature type="region of interest" description="Disordered" evidence="1">
    <location>
        <begin position="1"/>
        <end position="34"/>
    </location>
</feature>